<name>A0A6C0DYH5_9ZZZZ</name>
<dbReference type="EMBL" id="MN739695">
    <property type="protein sequence ID" value="QHT21512.1"/>
    <property type="molecule type" value="Genomic_DNA"/>
</dbReference>
<evidence type="ECO:0000256" key="1">
    <source>
        <dbReference type="SAM" id="Coils"/>
    </source>
</evidence>
<sequence>MSRQGFGDRNTQSRRRAQSPEGHALMGIKKKVATARKAGKEDEANALIQSAETKEGPDYLNKLKYTLTKVYLPTDPTNAVAIATEEAKSRLEERLEGIRNAGLEPKVVPSSAAQVALDAFEKLSEEEKKHQQELAKGILEQKKAQKMADAQAANRVLASAATPLTVKFVPRTIREAQVAHENVSPIDKKIPSRVEYIQTESEKHLGKPEFDLILKQLGSTWDAMYGSHQVAHPIRPPAHPRWAHGRETTFSEYSLCPGIKKGEGCKYVKGQGNSQTYETHMAKYHHP</sequence>
<keyword evidence="1" id="KW-0175">Coiled coil</keyword>
<evidence type="ECO:0000256" key="2">
    <source>
        <dbReference type="SAM" id="MobiDB-lite"/>
    </source>
</evidence>
<proteinExistence type="predicted"/>
<dbReference type="AlphaFoldDB" id="A0A6C0DYH5"/>
<reference evidence="3" key="1">
    <citation type="journal article" date="2020" name="Nature">
        <title>Giant virus diversity and host interactions through global metagenomics.</title>
        <authorList>
            <person name="Schulz F."/>
            <person name="Roux S."/>
            <person name="Paez-Espino D."/>
            <person name="Jungbluth S."/>
            <person name="Walsh D.A."/>
            <person name="Denef V.J."/>
            <person name="McMahon K.D."/>
            <person name="Konstantinidis K.T."/>
            <person name="Eloe-Fadrosh E.A."/>
            <person name="Kyrpides N.C."/>
            <person name="Woyke T."/>
        </authorList>
    </citation>
    <scope>NUCLEOTIDE SEQUENCE</scope>
    <source>
        <strain evidence="3">GVMAG-M-3300023179-103</strain>
    </source>
</reference>
<accession>A0A6C0DYH5</accession>
<evidence type="ECO:0000313" key="3">
    <source>
        <dbReference type="EMBL" id="QHT21512.1"/>
    </source>
</evidence>
<feature type="region of interest" description="Disordered" evidence="2">
    <location>
        <begin position="1"/>
        <end position="27"/>
    </location>
</feature>
<feature type="coiled-coil region" evidence="1">
    <location>
        <begin position="81"/>
        <end position="133"/>
    </location>
</feature>
<organism evidence="3">
    <name type="scientific">viral metagenome</name>
    <dbReference type="NCBI Taxonomy" id="1070528"/>
    <lineage>
        <taxon>unclassified sequences</taxon>
        <taxon>metagenomes</taxon>
        <taxon>organismal metagenomes</taxon>
    </lineage>
</organism>
<protein>
    <submittedName>
        <fullName evidence="3">Uncharacterized protein</fullName>
    </submittedName>
</protein>